<accession>A0ABW9QYM3</accession>
<evidence type="ECO:0000259" key="1">
    <source>
        <dbReference type="Pfam" id="PF01738"/>
    </source>
</evidence>
<dbReference type="EMBL" id="WJHE01001060">
    <property type="protein sequence ID" value="MST34539.1"/>
    <property type="molecule type" value="Genomic_DNA"/>
</dbReference>
<dbReference type="InterPro" id="IPR002925">
    <property type="entry name" value="Dienelactn_hydro"/>
</dbReference>
<keyword evidence="2" id="KW-0378">Hydrolase</keyword>
<dbReference type="PANTHER" id="PTHR46623">
    <property type="entry name" value="CARBOXYMETHYLENEBUTENOLIDASE-RELATED"/>
    <property type="match status" value="1"/>
</dbReference>
<reference evidence="2 3" key="1">
    <citation type="submission" date="2019-11" db="EMBL/GenBank/DDBJ databases">
        <title>Acidiferrimicrobium australis gen. nov., sp. nov., an acidophilic and obligately heterotrophic, member of the Actinobacteria that catalyses dissimilatory oxido- reduction of iron isolated from metal-rich acidic water in Chile.</title>
        <authorList>
            <person name="Gonzalez D."/>
            <person name="Huber K."/>
            <person name="Hedrich S."/>
            <person name="Rojas-Villalobos C."/>
            <person name="Quatrini R."/>
            <person name="Dinamarca M.A."/>
            <person name="Schwarz A."/>
            <person name="Canales C."/>
            <person name="Nancucheo I."/>
        </authorList>
    </citation>
    <scope>NUCLEOTIDE SEQUENCE [LARGE SCALE GENOMIC DNA]</scope>
    <source>
        <strain evidence="2 3">USS-CCA1</strain>
    </source>
</reference>
<dbReference type="Pfam" id="PF01738">
    <property type="entry name" value="DLH"/>
    <property type="match status" value="1"/>
</dbReference>
<dbReference type="Gene3D" id="3.40.50.1820">
    <property type="entry name" value="alpha/beta hydrolase"/>
    <property type="match status" value="1"/>
</dbReference>
<proteinExistence type="predicted"/>
<name>A0ABW9QYM3_9ACTN</name>
<evidence type="ECO:0000313" key="2">
    <source>
        <dbReference type="EMBL" id="MST34539.1"/>
    </source>
</evidence>
<dbReference type="Proteomes" id="UP000437736">
    <property type="component" value="Unassembled WGS sequence"/>
</dbReference>
<dbReference type="InterPro" id="IPR051049">
    <property type="entry name" value="Dienelactone_hydrolase-like"/>
</dbReference>
<feature type="domain" description="Dienelactone hydrolase" evidence="1">
    <location>
        <begin position="14"/>
        <end position="122"/>
    </location>
</feature>
<dbReference type="InterPro" id="IPR029058">
    <property type="entry name" value="AB_hydrolase_fold"/>
</dbReference>
<dbReference type="SUPFAM" id="SSF53474">
    <property type="entry name" value="alpha/beta-Hydrolases"/>
    <property type="match status" value="1"/>
</dbReference>
<organism evidence="2 3">
    <name type="scientific">Acidiferrimicrobium australe</name>
    <dbReference type="NCBI Taxonomy" id="2664430"/>
    <lineage>
        <taxon>Bacteria</taxon>
        <taxon>Bacillati</taxon>
        <taxon>Actinomycetota</taxon>
        <taxon>Acidimicrobiia</taxon>
        <taxon>Acidimicrobiales</taxon>
        <taxon>Acidimicrobiaceae</taxon>
        <taxon>Acidiferrimicrobium</taxon>
    </lineage>
</organism>
<keyword evidence="3" id="KW-1185">Reference proteome</keyword>
<gene>
    <name evidence="2" type="ORF">GHK86_17650</name>
</gene>
<dbReference type="GO" id="GO:0016787">
    <property type="term" value="F:hydrolase activity"/>
    <property type="evidence" value="ECO:0007669"/>
    <property type="project" value="UniProtKB-KW"/>
</dbReference>
<feature type="non-terminal residue" evidence="2">
    <location>
        <position position="144"/>
    </location>
</feature>
<comment type="caution">
    <text evidence="2">The sequence shown here is derived from an EMBL/GenBank/DDBJ whole genome shotgun (WGS) entry which is preliminary data.</text>
</comment>
<sequence length="144" mass="15239">MPDLAVPVGDTDLPAYLALPPVGTGPWPAVVVVHDAFGLTDHTREHADRLAAAGYVAVVPDLYGRGSAVRCVRQTFRELGARRGRAFDDLEAVRTWAASRPDTTGKVGVIGFCMGGGFALALRIFRAARIVVDTALHTGGMTPE</sequence>
<protein>
    <submittedName>
        <fullName evidence="2">Dienelactone hydrolase family protein</fullName>
    </submittedName>
</protein>
<dbReference type="PANTHER" id="PTHR46623:SF6">
    <property type="entry name" value="ALPHA_BETA-HYDROLASES SUPERFAMILY PROTEIN"/>
    <property type="match status" value="1"/>
</dbReference>
<evidence type="ECO:0000313" key="3">
    <source>
        <dbReference type="Proteomes" id="UP000437736"/>
    </source>
</evidence>